<evidence type="ECO:0000256" key="17">
    <source>
        <dbReference type="HAMAP-Rule" id="MF_02241"/>
    </source>
</evidence>
<feature type="transmembrane region" description="Helical" evidence="17">
    <location>
        <begin position="111"/>
        <end position="131"/>
    </location>
</feature>
<evidence type="ECO:0000256" key="4">
    <source>
        <dbReference type="ARBA" id="ARBA00010441"/>
    </source>
</evidence>
<keyword evidence="8 17" id="KW-0812">Transmembrane</keyword>
<evidence type="ECO:0000256" key="13">
    <source>
        <dbReference type="ARBA" id="ARBA00023935"/>
    </source>
</evidence>
<name>A0AAN0KBW5_9ACTN</name>
<comment type="caution">
    <text evidence="17">Lacks conserved residue(s) required for the propagation of feature annotation.</text>
</comment>
<feature type="binding site" evidence="17">
    <location>
        <position position="69"/>
    </location>
    <ligand>
        <name>a CDP-1,2-diacyl-sn-glycerol</name>
        <dbReference type="ChEBI" id="CHEBI:58332"/>
    </ligand>
</feature>
<evidence type="ECO:0000256" key="8">
    <source>
        <dbReference type="ARBA" id="ARBA00022692"/>
    </source>
</evidence>
<evidence type="ECO:0000256" key="14">
    <source>
        <dbReference type="ARBA" id="ARBA00024082"/>
    </source>
</evidence>
<comment type="subcellular location">
    <subcellularLocation>
        <location evidence="1 17">Cell membrane</location>
        <topology evidence="1 17">Multi-pass membrane protein</topology>
    </subcellularLocation>
</comment>
<keyword evidence="7 17" id="KW-0808">Transferase</keyword>
<comment type="function">
    <text evidence="17">Catalyzes the conjugation of the 1'-hydroxyl group of D-myo-inositol-3-phosphate (also named L-myo-inositol-1-phosphate) with a lipid tail of cytidine diphosphate diacylglycerol (CDP-DAG), forming phosphatidylinositol phosphate (PIP) and CMP. PIP is a precursor of phosphatidylinositol (PI) which is an essential lipid required for cell wall formation.</text>
</comment>
<evidence type="ECO:0000256" key="18">
    <source>
        <dbReference type="RuleBase" id="RU003750"/>
    </source>
</evidence>
<dbReference type="EC" id="2.7.8.-" evidence="17"/>
<evidence type="ECO:0000256" key="10">
    <source>
        <dbReference type="ARBA" id="ARBA00022842"/>
    </source>
</evidence>
<feature type="binding site" evidence="17">
    <location>
        <position position="79"/>
    </location>
    <ligand>
        <name>a CDP-1,2-diacyl-sn-glycerol</name>
        <dbReference type="ChEBI" id="CHEBI:58332"/>
    </ligand>
</feature>
<dbReference type="PROSITE" id="PS00379">
    <property type="entry name" value="CDP_ALCOHOL_P_TRANSF"/>
    <property type="match status" value="1"/>
</dbReference>
<evidence type="ECO:0000256" key="6">
    <source>
        <dbReference type="ARBA" id="ARBA00022475"/>
    </source>
</evidence>
<evidence type="ECO:0000256" key="3">
    <source>
        <dbReference type="ARBA" id="ARBA00005189"/>
    </source>
</evidence>
<evidence type="ECO:0000256" key="5">
    <source>
        <dbReference type="ARBA" id="ARBA00011738"/>
    </source>
</evidence>
<evidence type="ECO:0000256" key="1">
    <source>
        <dbReference type="ARBA" id="ARBA00004651"/>
    </source>
</evidence>
<evidence type="ECO:0000313" key="19">
    <source>
        <dbReference type="EMBL" id="BEH00844.1"/>
    </source>
</evidence>
<dbReference type="GO" id="GO:0000287">
    <property type="term" value="F:magnesium ion binding"/>
    <property type="evidence" value="ECO:0007669"/>
    <property type="project" value="UniProtKB-UniRule"/>
</dbReference>
<feature type="active site" description="Proton acceptor" evidence="17">
    <location>
        <position position="90"/>
    </location>
</feature>
<dbReference type="Gene3D" id="1.20.120.1760">
    <property type="match status" value="1"/>
</dbReference>
<feature type="binding site" evidence="17">
    <location>
        <position position="86"/>
    </location>
    <ligand>
        <name>Mg(2+)</name>
        <dbReference type="ChEBI" id="CHEBI:18420"/>
        <label>1</label>
    </ligand>
</feature>
<keyword evidence="9 17" id="KW-0479">Metal-binding</keyword>
<feature type="binding site" evidence="17">
    <location>
        <begin position="28"/>
        <end position="31"/>
    </location>
    <ligand>
        <name>a CDP-1,2-diacyl-sn-glycerol</name>
        <dbReference type="ChEBI" id="CHEBI:58332"/>
    </ligand>
</feature>
<reference evidence="19" key="1">
    <citation type="journal article" date="2024" name="Int. J. Syst. Evol. Microbiol.">
        <title>Brooklawnia propionicigenes sp. nov., a facultatively anaerobic, propionate-producing bacterium isolated from a methanogenic reactor treating waste from cattle farms.</title>
        <authorList>
            <person name="Akita Y."/>
            <person name="Ueki A."/>
            <person name="Tonouchi A."/>
            <person name="Sugawara Y."/>
            <person name="Honma S."/>
            <person name="Kaku N."/>
            <person name="Ueki K."/>
        </authorList>
    </citation>
    <scope>NUCLEOTIDE SEQUENCE</scope>
    <source>
        <strain evidence="19">SH051</strain>
    </source>
</reference>
<feature type="binding site" evidence="17">
    <location>
        <position position="65"/>
    </location>
    <ligand>
        <name>Mg(2+)</name>
        <dbReference type="ChEBI" id="CHEBI:18420"/>
        <label>1</label>
    </ligand>
</feature>
<keyword evidence="20" id="KW-1185">Reference proteome</keyword>
<keyword evidence="17" id="KW-0594">Phospholipid biosynthesis</keyword>
<evidence type="ECO:0000256" key="15">
    <source>
        <dbReference type="ARBA" id="ARBA00033137"/>
    </source>
</evidence>
<keyword evidence="12 17" id="KW-0472">Membrane</keyword>
<dbReference type="GO" id="GO:0016780">
    <property type="term" value="F:phosphotransferase activity, for other substituted phosphate groups"/>
    <property type="evidence" value="ECO:0007669"/>
    <property type="project" value="UniProtKB-UniRule"/>
</dbReference>
<evidence type="ECO:0000256" key="7">
    <source>
        <dbReference type="ARBA" id="ARBA00022679"/>
    </source>
</evidence>
<feature type="binding site" evidence="17">
    <location>
        <position position="65"/>
    </location>
    <ligand>
        <name>Mg(2+)</name>
        <dbReference type="ChEBI" id="CHEBI:18420"/>
        <label>2</label>
    </ligand>
</feature>
<dbReference type="EMBL" id="AP028056">
    <property type="protein sequence ID" value="BEH00844.1"/>
    <property type="molecule type" value="Genomic_DNA"/>
</dbReference>
<accession>A0AAN0KBW5</accession>
<comment type="similarity">
    <text evidence="4 17 18">Belongs to the CDP-alcohol phosphatidyltransferase class-I family.</text>
</comment>
<feature type="transmembrane region" description="Helical" evidence="17">
    <location>
        <begin position="50"/>
        <end position="67"/>
    </location>
</feature>
<feature type="binding site" evidence="17">
    <location>
        <position position="90"/>
    </location>
    <ligand>
        <name>Mg(2+)</name>
        <dbReference type="ChEBI" id="CHEBI:18420"/>
        <label>2</label>
    </ligand>
</feature>
<sequence length="207" mass="21987">MLEKIRAQWTKVIHPFALGLLKLGVTPDMVTWTGTIATIIVALVFFPQGWLWQGVAVLALFIFSDSLDGTMARESGSSSKWGAFLDSTLDRLADGAIFGGIAIYYAAQPDGLLWCAVAIGALVFALVTSYSKARGESVGIEVHAGFAGRADRLLVGLLGVLLTGIGLTWALPVALSYLCLAGAFTVGQRMWIVRRAILAEQGAEEAA</sequence>
<feature type="binding site" evidence="17">
    <location>
        <position position="68"/>
    </location>
    <ligand>
        <name>Mg(2+)</name>
        <dbReference type="ChEBI" id="CHEBI:18420"/>
        <label>1</label>
    </ligand>
</feature>
<evidence type="ECO:0000256" key="16">
    <source>
        <dbReference type="ARBA" id="ARBA00048865"/>
    </source>
</evidence>
<comment type="pathway">
    <text evidence="3">Lipid metabolism.</text>
</comment>
<comment type="subunit">
    <text evidence="5 17">Homodimer.</text>
</comment>
<evidence type="ECO:0000313" key="20">
    <source>
        <dbReference type="Proteomes" id="UP001431656"/>
    </source>
</evidence>
<comment type="catalytic activity">
    <reaction evidence="16 17">
        <text>a CDP-1,2-diacyl-sn-glycerol + 1D-myo-inositol 3-phosphate = a 1,2-diacyl-sn-glycero-3-phospho-(1D-myo-inositol-3-phosphate) + CMP + H(+)</text>
        <dbReference type="Rhea" id="RHEA:60504"/>
        <dbReference type="ChEBI" id="CHEBI:15378"/>
        <dbReference type="ChEBI" id="CHEBI:58088"/>
        <dbReference type="ChEBI" id="CHEBI:58332"/>
        <dbReference type="ChEBI" id="CHEBI:58401"/>
        <dbReference type="ChEBI" id="CHEBI:60377"/>
    </reaction>
</comment>
<comment type="cofactor">
    <cofactor evidence="17">
        <name>Mg(2+)</name>
        <dbReference type="ChEBI" id="CHEBI:18420"/>
    </cofactor>
    <text evidence="17">Contains a di-nuclear catalytic Mg(2+) center.</text>
</comment>
<keyword evidence="10 17" id="KW-0460">Magnesium</keyword>
<proteinExistence type="inferred from homology"/>
<feature type="binding site" evidence="17">
    <location>
        <position position="73"/>
    </location>
    <ligand>
        <name>a CDP-1,2-diacyl-sn-glycerol</name>
        <dbReference type="ChEBI" id="CHEBI:58332"/>
    </ligand>
</feature>
<keyword evidence="6 17" id="KW-1003">Cell membrane</keyword>
<feature type="transmembrane region" description="Helical" evidence="17">
    <location>
        <begin position="152"/>
        <end position="169"/>
    </location>
</feature>
<gene>
    <name evidence="19" type="ORF">brsh051_01250</name>
</gene>
<dbReference type="InterPro" id="IPR048254">
    <property type="entry name" value="CDP_ALCOHOL_P_TRANSF_CS"/>
</dbReference>
<feature type="binding site" evidence="17">
    <location>
        <position position="86"/>
    </location>
    <ligand>
        <name>Mg(2+)</name>
        <dbReference type="ChEBI" id="CHEBI:18420"/>
        <label>2</label>
    </ligand>
</feature>
<protein>
    <recommendedName>
        <fullName evidence="14 17">Phosphatidylinositol phosphate synthase</fullName>
        <shortName evidence="17">PIP synthase</shortName>
        <ecNumber evidence="17">2.7.8.-</ecNumber>
    </recommendedName>
    <alternativeName>
        <fullName evidence="15 17">CDP-diacylglycerol--D-myo-inositol-3-phosphate 3-phosphatidyltransferase</fullName>
    </alternativeName>
</protein>
<organism evidence="19 20">
    <name type="scientific">Brooklawnia propionicigenes</name>
    <dbReference type="NCBI Taxonomy" id="3041175"/>
    <lineage>
        <taxon>Bacteria</taxon>
        <taxon>Bacillati</taxon>
        <taxon>Actinomycetota</taxon>
        <taxon>Actinomycetes</taxon>
        <taxon>Propionibacteriales</taxon>
        <taxon>Propionibacteriaceae</taxon>
        <taxon>Brooklawnia</taxon>
    </lineage>
</organism>
<dbReference type="Pfam" id="PF01066">
    <property type="entry name" value="CDP-OH_P_transf"/>
    <property type="match status" value="1"/>
</dbReference>
<comment type="catalytic activity">
    <reaction evidence="13 17">
        <text>1,2-di-(9Z-octadecenoyl)-sn-glycero-3-cytidine-5'-diphosphate + 1D-myo-inositol 3-phosphate = 1,2-di-(9Z-octadecenoyl)-sn-glycero-3-phospho-(1D-myo-inositol-3-phosphate) + CMP + H(+)</text>
        <dbReference type="Rhea" id="RHEA:61216"/>
        <dbReference type="ChEBI" id="CHEBI:15378"/>
        <dbReference type="ChEBI" id="CHEBI:58401"/>
        <dbReference type="ChEBI" id="CHEBI:60377"/>
        <dbReference type="ChEBI" id="CHEBI:85356"/>
        <dbReference type="ChEBI" id="CHEBI:144472"/>
    </reaction>
</comment>
<evidence type="ECO:0000256" key="11">
    <source>
        <dbReference type="ARBA" id="ARBA00022989"/>
    </source>
</evidence>
<dbReference type="Proteomes" id="UP001431656">
    <property type="component" value="Chromosome"/>
</dbReference>
<evidence type="ECO:0000256" key="9">
    <source>
        <dbReference type="ARBA" id="ARBA00022723"/>
    </source>
</evidence>
<dbReference type="AlphaFoldDB" id="A0AAN0KBW5"/>
<dbReference type="NCBIfam" id="NF045883">
    <property type="entry name" value="PIPSynth"/>
    <property type="match status" value="1"/>
</dbReference>
<dbReference type="InterPro" id="IPR044268">
    <property type="entry name" value="PIP_synthase_PgsA1"/>
</dbReference>
<comment type="pathway">
    <text evidence="2 17">Phospholipid metabolism; phosphatidylinositol phosphate biosynthesis.</text>
</comment>
<dbReference type="RefSeq" id="WP_286266578.1">
    <property type="nucleotide sequence ID" value="NZ_AP028056.1"/>
</dbReference>
<keyword evidence="11 17" id="KW-1133">Transmembrane helix</keyword>
<keyword evidence="17" id="KW-0443">Lipid metabolism</keyword>
<dbReference type="KEGG" id="broo:brsh051_01250"/>
<evidence type="ECO:0000256" key="2">
    <source>
        <dbReference type="ARBA" id="ARBA00004805"/>
    </source>
</evidence>
<dbReference type="GO" id="GO:0008654">
    <property type="term" value="P:phospholipid biosynthetic process"/>
    <property type="evidence" value="ECO:0007669"/>
    <property type="project" value="UniProtKB-UniRule"/>
</dbReference>
<dbReference type="GO" id="GO:0005886">
    <property type="term" value="C:plasma membrane"/>
    <property type="evidence" value="ECO:0007669"/>
    <property type="project" value="UniProtKB-SubCell"/>
</dbReference>
<keyword evidence="17" id="KW-1208">Phospholipid metabolism</keyword>
<dbReference type="InterPro" id="IPR043130">
    <property type="entry name" value="CDP-OH_PTrfase_TM_dom"/>
</dbReference>
<dbReference type="HAMAP" id="MF_02241">
    <property type="entry name" value="PIP_synthase"/>
    <property type="match status" value="1"/>
</dbReference>
<keyword evidence="17" id="KW-0444">Lipid biosynthesis</keyword>
<evidence type="ECO:0000256" key="12">
    <source>
        <dbReference type="ARBA" id="ARBA00023136"/>
    </source>
</evidence>
<dbReference type="InterPro" id="IPR000462">
    <property type="entry name" value="CDP-OH_P_trans"/>
</dbReference>